<comment type="caution">
    <text evidence="7">The sequence shown here is derived from an EMBL/GenBank/DDBJ whole genome shotgun (WGS) entry which is preliminary data.</text>
</comment>
<protein>
    <recommendedName>
        <fullName evidence="6">THD domain-containing protein</fullName>
    </recommendedName>
</protein>
<sequence length="270" mass="30998">MTSKAPKFSDDRQILSEEATWVKCEKSSDQTSFHRWIFALLFGVIVIVITVQQYQLMTIQRELNILNQFEEASTMIGAENFTGDTQNNKNETIQGFQSRRKRYIQPQMMVPLVHLRGRQRNGYGIFYWTSNNEGSSGHTGVELIEINDAVKAIRVLCSGWYYVYAQVPYKQTESYSVTTGHKIIRREKCGRSNEEVVLQTSVTLDGRTPHSIPQDVKYLGGIVHLTGSSQVEVRPIDHEYALDNAEVTEHAHFGLFLIKHHDQMECFQMC</sequence>
<keyword evidence="3" id="KW-0202">Cytokine</keyword>
<comment type="subcellular location">
    <subcellularLocation>
        <location evidence="1">Membrane</location>
    </subcellularLocation>
</comment>
<dbReference type="Proteomes" id="UP000230750">
    <property type="component" value="Unassembled WGS sequence"/>
</dbReference>
<dbReference type="GO" id="GO:0016020">
    <property type="term" value="C:membrane"/>
    <property type="evidence" value="ECO:0007669"/>
    <property type="project" value="UniProtKB-SubCell"/>
</dbReference>
<dbReference type="Gene3D" id="2.60.120.40">
    <property type="match status" value="1"/>
</dbReference>
<dbReference type="GO" id="GO:0005615">
    <property type="term" value="C:extracellular space"/>
    <property type="evidence" value="ECO:0007669"/>
    <property type="project" value="UniProtKB-KW"/>
</dbReference>
<dbReference type="PANTHER" id="PTHR11471:SF13">
    <property type="entry name" value="TNF FAMILY PROFILE DOMAIN-CONTAINING PROTEIN"/>
    <property type="match status" value="1"/>
</dbReference>
<dbReference type="OrthoDB" id="10595013at2759"/>
<dbReference type="InterPro" id="IPR006052">
    <property type="entry name" value="TNF_dom"/>
</dbReference>
<keyword evidence="5" id="KW-0812">Transmembrane</keyword>
<evidence type="ECO:0000313" key="8">
    <source>
        <dbReference type="Proteomes" id="UP000230750"/>
    </source>
</evidence>
<dbReference type="EMBL" id="MRZV01000339">
    <property type="protein sequence ID" value="PIK52210.1"/>
    <property type="molecule type" value="Genomic_DNA"/>
</dbReference>
<feature type="transmembrane region" description="Helical" evidence="5">
    <location>
        <begin position="33"/>
        <end position="51"/>
    </location>
</feature>
<evidence type="ECO:0000256" key="1">
    <source>
        <dbReference type="ARBA" id="ARBA00004370"/>
    </source>
</evidence>
<dbReference type="GO" id="GO:0005164">
    <property type="term" value="F:tumor necrosis factor receptor binding"/>
    <property type="evidence" value="ECO:0007669"/>
    <property type="project" value="InterPro"/>
</dbReference>
<accession>A0A2G8KWC4</accession>
<dbReference type="Pfam" id="PF00229">
    <property type="entry name" value="TNF"/>
    <property type="match status" value="1"/>
</dbReference>
<name>A0A2G8KWC4_STIJA</name>
<comment type="similarity">
    <text evidence="2">Belongs to the tumor necrosis factor family.</text>
</comment>
<evidence type="ECO:0000313" key="7">
    <source>
        <dbReference type="EMBL" id="PIK52210.1"/>
    </source>
</evidence>
<keyword evidence="8" id="KW-1185">Reference proteome</keyword>
<dbReference type="SUPFAM" id="SSF49842">
    <property type="entry name" value="TNF-like"/>
    <property type="match status" value="1"/>
</dbReference>
<feature type="domain" description="THD" evidence="6">
    <location>
        <begin position="128"/>
        <end position="258"/>
    </location>
</feature>
<dbReference type="GO" id="GO:0006955">
    <property type="term" value="P:immune response"/>
    <property type="evidence" value="ECO:0007669"/>
    <property type="project" value="InterPro"/>
</dbReference>
<evidence type="ECO:0000256" key="3">
    <source>
        <dbReference type="ARBA" id="ARBA00022514"/>
    </source>
</evidence>
<keyword evidence="4 5" id="KW-0472">Membrane</keyword>
<evidence type="ECO:0000256" key="2">
    <source>
        <dbReference type="ARBA" id="ARBA00008670"/>
    </source>
</evidence>
<proteinExistence type="inferred from homology"/>
<reference evidence="7 8" key="1">
    <citation type="journal article" date="2017" name="PLoS Biol.">
        <title>The sea cucumber genome provides insights into morphological evolution and visceral regeneration.</title>
        <authorList>
            <person name="Zhang X."/>
            <person name="Sun L."/>
            <person name="Yuan J."/>
            <person name="Sun Y."/>
            <person name="Gao Y."/>
            <person name="Zhang L."/>
            <person name="Li S."/>
            <person name="Dai H."/>
            <person name="Hamel J.F."/>
            <person name="Liu C."/>
            <person name="Yu Y."/>
            <person name="Liu S."/>
            <person name="Lin W."/>
            <person name="Guo K."/>
            <person name="Jin S."/>
            <person name="Xu P."/>
            <person name="Storey K.B."/>
            <person name="Huan P."/>
            <person name="Zhang T."/>
            <person name="Zhou Y."/>
            <person name="Zhang J."/>
            <person name="Lin C."/>
            <person name="Li X."/>
            <person name="Xing L."/>
            <person name="Huo D."/>
            <person name="Sun M."/>
            <person name="Wang L."/>
            <person name="Mercier A."/>
            <person name="Li F."/>
            <person name="Yang H."/>
            <person name="Xiang J."/>
        </authorList>
    </citation>
    <scope>NUCLEOTIDE SEQUENCE [LARGE SCALE GENOMIC DNA]</scope>
    <source>
        <strain evidence="7">Shaxun</strain>
        <tissue evidence="7">Muscle</tissue>
    </source>
</reference>
<gene>
    <name evidence="7" type="ORF">BSL78_10912</name>
</gene>
<dbReference type="InterPro" id="IPR008983">
    <property type="entry name" value="Tumour_necrosis_fac-like_dom"/>
</dbReference>
<evidence type="ECO:0000256" key="4">
    <source>
        <dbReference type="ARBA" id="ARBA00023136"/>
    </source>
</evidence>
<keyword evidence="5" id="KW-1133">Transmembrane helix</keyword>
<evidence type="ECO:0000259" key="6">
    <source>
        <dbReference type="Pfam" id="PF00229"/>
    </source>
</evidence>
<evidence type="ECO:0000256" key="5">
    <source>
        <dbReference type="SAM" id="Phobius"/>
    </source>
</evidence>
<dbReference type="GO" id="GO:0005125">
    <property type="term" value="F:cytokine activity"/>
    <property type="evidence" value="ECO:0007669"/>
    <property type="project" value="UniProtKB-KW"/>
</dbReference>
<dbReference type="AlphaFoldDB" id="A0A2G8KWC4"/>
<organism evidence="7 8">
    <name type="scientific">Stichopus japonicus</name>
    <name type="common">Sea cucumber</name>
    <dbReference type="NCBI Taxonomy" id="307972"/>
    <lineage>
        <taxon>Eukaryota</taxon>
        <taxon>Metazoa</taxon>
        <taxon>Echinodermata</taxon>
        <taxon>Eleutherozoa</taxon>
        <taxon>Echinozoa</taxon>
        <taxon>Holothuroidea</taxon>
        <taxon>Aspidochirotacea</taxon>
        <taxon>Aspidochirotida</taxon>
        <taxon>Stichopodidae</taxon>
        <taxon>Apostichopus</taxon>
    </lineage>
</organism>
<dbReference type="PANTHER" id="PTHR11471">
    <property type="entry name" value="TUMOR NECROSIS FACTOR FAMILY MEMBER"/>
    <property type="match status" value="1"/>
</dbReference>